<evidence type="ECO:0000313" key="2">
    <source>
        <dbReference type="EMBL" id="SNR46377.1"/>
    </source>
</evidence>
<gene>
    <name evidence="2" type="ORF">SAMN06265371_103257</name>
</gene>
<dbReference type="InterPro" id="IPR021255">
    <property type="entry name" value="DUF2807"/>
</dbReference>
<protein>
    <submittedName>
        <fullName evidence="2">Putative auto-transporter adhesin, head GIN domain</fullName>
    </submittedName>
</protein>
<dbReference type="AlphaFoldDB" id="A0A238WIR8"/>
<dbReference type="Pfam" id="PF10988">
    <property type="entry name" value="DUF2807"/>
    <property type="match status" value="1"/>
</dbReference>
<dbReference type="OrthoDB" id="1419485at2"/>
<evidence type="ECO:0000313" key="3">
    <source>
        <dbReference type="Proteomes" id="UP000198384"/>
    </source>
</evidence>
<proteinExistence type="predicted"/>
<organism evidence="2 3">
    <name type="scientific">Lutibacter agarilyticus</name>
    <dbReference type="NCBI Taxonomy" id="1109740"/>
    <lineage>
        <taxon>Bacteria</taxon>
        <taxon>Pseudomonadati</taxon>
        <taxon>Bacteroidota</taxon>
        <taxon>Flavobacteriia</taxon>
        <taxon>Flavobacteriales</taxon>
        <taxon>Flavobacteriaceae</taxon>
        <taxon>Lutibacter</taxon>
    </lineage>
</organism>
<evidence type="ECO:0000259" key="1">
    <source>
        <dbReference type="Pfam" id="PF10988"/>
    </source>
</evidence>
<dbReference type="Proteomes" id="UP000198384">
    <property type="component" value="Unassembled WGS sequence"/>
</dbReference>
<dbReference type="Gene3D" id="2.160.20.120">
    <property type="match status" value="1"/>
</dbReference>
<accession>A0A238WIR8</accession>
<name>A0A238WIR8_9FLAO</name>
<sequence>MTNSHKTTVFIILLSTLISSAQVKLKGDKIVTTEDRNISEFTTIEVIDNLNVFLVYNEKQSVEVEADSNLQNSILTELNNGILTIRTSAIIGRNKALNIHLKVNKNIQEINAYNNAKVNSKNTLAINDLTINSYDDAVFNLKLNLKNIEIHGTEKSRLNLEILSEVVAVRIENSCNLTAIIDAKETSMVGLDNAITTLKGTSNSLEIEFSGDSSYKGKDFIAANAIVKSNNNAKLYVHVTKELNLLANNSSEVHLYANPAIALHGFYDKALIKKRELD</sequence>
<dbReference type="EMBL" id="FZNT01000003">
    <property type="protein sequence ID" value="SNR46377.1"/>
    <property type="molecule type" value="Genomic_DNA"/>
</dbReference>
<reference evidence="2 3" key="1">
    <citation type="submission" date="2017-06" db="EMBL/GenBank/DDBJ databases">
        <authorList>
            <person name="Kim H.J."/>
            <person name="Triplett B.A."/>
        </authorList>
    </citation>
    <scope>NUCLEOTIDE SEQUENCE [LARGE SCALE GENOMIC DNA]</scope>
    <source>
        <strain evidence="2 3">DSM 29150</strain>
    </source>
</reference>
<feature type="domain" description="Putative auto-transporter adhesin head GIN" evidence="1">
    <location>
        <begin position="40"/>
        <end position="160"/>
    </location>
</feature>
<dbReference type="RefSeq" id="WP_089380922.1">
    <property type="nucleotide sequence ID" value="NZ_FZNT01000003.1"/>
</dbReference>
<keyword evidence="3" id="KW-1185">Reference proteome</keyword>